<evidence type="ECO:0000256" key="1">
    <source>
        <dbReference type="ARBA" id="ARBA00008779"/>
    </source>
</evidence>
<dbReference type="GO" id="GO:0004065">
    <property type="term" value="F:arylsulfatase activity"/>
    <property type="evidence" value="ECO:0007669"/>
    <property type="project" value="UniProtKB-EC"/>
</dbReference>
<keyword evidence="3 6" id="KW-0378">Hydrolase</keyword>
<keyword evidence="4" id="KW-0106">Calcium</keyword>
<dbReference type="KEGG" id="mtar:DF168_01047"/>
<dbReference type="CDD" id="cd16143">
    <property type="entry name" value="ARS_like"/>
    <property type="match status" value="1"/>
</dbReference>
<dbReference type="Proteomes" id="UP000247465">
    <property type="component" value="Chromosome"/>
</dbReference>
<dbReference type="GO" id="GO:0046872">
    <property type="term" value="F:metal ion binding"/>
    <property type="evidence" value="ECO:0007669"/>
    <property type="project" value="UniProtKB-KW"/>
</dbReference>
<evidence type="ECO:0000259" key="5">
    <source>
        <dbReference type="Pfam" id="PF00884"/>
    </source>
</evidence>
<dbReference type="InterPro" id="IPR024607">
    <property type="entry name" value="Sulfatase_CS"/>
</dbReference>
<dbReference type="EMBL" id="CP029803">
    <property type="protein sequence ID" value="AWT59851.1"/>
    <property type="molecule type" value="Genomic_DNA"/>
</dbReference>
<reference evidence="6 7" key="1">
    <citation type="submission" date="2018-06" db="EMBL/GenBank/DDBJ databases">
        <title>Draft Genome Sequence of a Novel Marine Bacterium Related to the Verrucomicrobia.</title>
        <authorList>
            <person name="Vosseberg J."/>
            <person name="Martijn J."/>
            <person name="Ettema T.J.G."/>
        </authorList>
    </citation>
    <scope>NUCLEOTIDE SEQUENCE [LARGE SCALE GENOMIC DNA]</scope>
    <source>
        <strain evidence="6">TARA_B100001123</strain>
    </source>
</reference>
<dbReference type="InterPro" id="IPR050738">
    <property type="entry name" value="Sulfatase"/>
</dbReference>
<organism evidence="6 7">
    <name type="scientific">Candidatus Moanibacter tarae</name>
    <dbReference type="NCBI Taxonomy" id="2200854"/>
    <lineage>
        <taxon>Bacteria</taxon>
        <taxon>Pseudomonadati</taxon>
        <taxon>Verrucomicrobiota</taxon>
        <taxon>Opitutia</taxon>
        <taxon>Puniceicoccales</taxon>
        <taxon>Puniceicoccales incertae sedis</taxon>
        <taxon>Candidatus Moanibacter</taxon>
    </lineage>
</organism>
<dbReference type="PANTHER" id="PTHR42693:SF53">
    <property type="entry name" value="ENDO-4-O-SULFATASE"/>
    <property type="match status" value="1"/>
</dbReference>
<dbReference type="PROSITE" id="PS00523">
    <property type="entry name" value="SULFATASE_1"/>
    <property type="match status" value="1"/>
</dbReference>
<dbReference type="Gene3D" id="3.40.720.10">
    <property type="entry name" value="Alkaline Phosphatase, subunit A"/>
    <property type="match status" value="1"/>
</dbReference>
<dbReference type="AlphaFoldDB" id="A0A2Z4AD06"/>
<evidence type="ECO:0000256" key="3">
    <source>
        <dbReference type="ARBA" id="ARBA00022801"/>
    </source>
</evidence>
<evidence type="ECO:0000256" key="2">
    <source>
        <dbReference type="ARBA" id="ARBA00022723"/>
    </source>
</evidence>
<sequence>MNTSKPNIIYILADDMGYGDLSCLNPDSKIRTKHLDRLASDGMACRDTHASSAMCTPSRYSILTGRYNWRSALKQGVTMGYSGPLIEPGRLTVASFLKQHDYHTACVGKWHLGWSWARHNDDTDEKGLTGKNVDFTQPIEDGPISVGFDYFYGLSASLDVEPYVYVENDRVSAQPNREIPARSGKEQVRAGVIAPGFVHRDVLSNLTQKAVSYIDEQSKIGGPFFLYFPLTAPHLPIIPTDEFLGKSGTNSYGDFCLQVDDVVGQIMTALDRNGLVDNTILIFTSDNGCSFKVGLDELQMLGHEPSYIFRGYKTDIFEGGHRIPFLIRWPKTIQAGSVSDETVCLVDLLATCADIMGESLPDTAAEDSVSNLPAWRGQVLDRSLREATVHSSLDGSLAIRKGRWKLEMCPGSGGWSYPKPGSDCEGLSPLQLYDLQTDIGEQHNIAADHSEIVGELTELLTFYVRNGRSTPGALQKNEGGEYWSQLWWLDR</sequence>
<feature type="domain" description="Sulfatase N-terminal" evidence="5">
    <location>
        <begin position="6"/>
        <end position="357"/>
    </location>
</feature>
<proteinExistence type="inferred from homology"/>
<accession>A0A2Z4AD06</accession>
<protein>
    <submittedName>
        <fullName evidence="6">Arylsulfatase</fullName>
        <ecNumber evidence="6">3.1.6.1</ecNumber>
    </submittedName>
</protein>
<dbReference type="EC" id="3.1.6.1" evidence="6"/>
<name>A0A2Z4AD06_9BACT</name>
<keyword evidence="2" id="KW-0479">Metal-binding</keyword>
<comment type="similarity">
    <text evidence="1">Belongs to the sulfatase family.</text>
</comment>
<dbReference type="PANTHER" id="PTHR42693">
    <property type="entry name" value="ARYLSULFATASE FAMILY MEMBER"/>
    <property type="match status" value="1"/>
</dbReference>
<evidence type="ECO:0000256" key="4">
    <source>
        <dbReference type="ARBA" id="ARBA00022837"/>
    </source>
</evidence>
<dbReference type="SUPFAM" id="SSF53649">
    <property type="entry name" value="Alkaline phosphatase-like"/>
    <property type="match status" value="1"/>
</dbReference>
<evidence type="ECO:0000313" key="7">
    <source>
        <dbReference type="Proteomes" id="UP000247465"/>
    </source>
</evidence>
<dbReference type="Pfam" id="PF00884">
    <property type="entry name" value="Sulfatase"/>
    <property type="match status" value="1"/>
</dbReference>
<dbReference type="InterPro" id="IPR000917">
    <property type="entry name" value="Sulfatase_N"/>
</dbReference>
<dbReference type="InterPro" id="IPR017850">
    <property type="entry name" value="Alkaline_phosphatase_core_sf"/>
</dbReference>
<gene>
    <name evidence="6" type="primary">atsA_3</name>
    <name evidence="6" type="ORF">DF168_01047</name>
</gene>
<dbReference type="Gene3D" id="3.30.1120.10">
    <property type="match status" value="1"/>
</dbReference>
<evidence type="ECO:0000313" key="6">
    <source>
        <dbReference type="EMBL" id="AWT59851.1"/>
    </source>
</evidence>